<keyword evidence="2" id="KW-1185">Reference proteome</keyword>
<proteinExistence type="predicted"/>
<reference evidence="2" key="1">
    <citation type="journal article" date="2017" name="Nat. Ecol. Evol.">
        <title>Genome expansion and lineage-specific genetic innovations in the forest pathogenic fungi Armillaria.</title>
        <authorList>
            <person name="Sipos G."/>
            <person name="Prasanna A.N."/>
            <person name="Walter M.C."/>
            <person name="O'Connor E."/>
            <person name="Balint B."/>
            <person name="Krizsan K."/>
            <person name="Kiss B."/>
            <person name="Hess J."/>
            <person name="Varga T."/>
            <person name="Slot J."/>
            <person name="Riley R."/>
            <person name="Boka B."/>
            <person name="Rigling D."/>
            <person name="Barry K."/>
            <person name="Lee J."/>
            <person name="Mihaltcheva S."/>
            <person name="LaButti K."/>
            <person name="Lipzen A."/>
            <person name="Waldron R."/>
            <person name="Moloney N.M."/>
            <person name="Sperisen C."/>
            <person name="Kredics L."/>
            <person name="Vagvoelgyi C."/>
            <person name="Patrignani A."/>
            <person name="Fitzpatrick D."/>
            <person name="Nagy I."/>
            <person name="Doyle S."/>
            <person name="Anderson J.B."/>
            <person name="Grigoriev I.V."/>
            <person name="Gueldener U."/>
            <person name="Muensterkoetter M."/>
            <person name="Nagy L.G."/>
        </authorList>
    </citation>
    <scope>NUCLEOTIDE SEQUENCE [LARGE SCALE GENOMIC DNA]</scope>
    <source>
        <strain evidence="2">C18/9</strain>
    </source>
</reference>
<evidence type="ECO:0000313" key="2">
    <source>
        <dbReference type="Proteomes" id="UP000219338"/>
    </source>
</evidence>
<evidence type="ECO:0000313" key="1">
    <source>
        <dbReference type="EMBL" id="SJL11563.1"/>
    </source>
</evidence>
<name>A0A284RS23_ARMOS</name>
<gene>
    <name evidence="1" type="ORF">ARMOST_14968</name>
</gene>
<dbReference type="AlphaFoldDB" id="A0A284RS23"/>
<organism evidence="1 2">
    <name type="scientific">Armillaria ostoyae</name>
    <name type="common">Armillaria root rot fungus</name>
    <dbReference type="NCBI Taxonomy" id="47428"/>
    <lineage>
        <taxon>Eukaryota</taxon>
        <taxon>Fungi</taxon>
        <taxon>Dikarya</taxon>
        <taxon>Basidiomycota</taxon>
        <taxon>Agaricomycotina</taxon>
        <taxon>Agaricomycetes</taxon>
        <taxon>Agaricomycetidae</taxon>
        <taxon>Agaricales</taxon>
        <taxon>Marasmiineae</taxon>
        <taxon>Physalacriaceae</taxon>
        <taxon>Armillaria</taxon>
    </lineage>
</organism>
<protein>
    <submittedName>
        <fullName evidence="1">Uncharacterized protein</fullName>
    </submittedName>
</protein>
<dbReference type="EMBL" id="FUEG01000014">
    <property type="protein sequence ID" value="SJL11563.1"/>
    <property type="molecule type" value="Genomic_DNA"/>
</dbReference>
<dbReference type="Proteomes" id="UP000219338">
    <property type="component" value="Unassembled WGS sequence"/>
</dbReference>
<accession>A0A284RS23</accession>
<sequence length="76" mass="8640">MFCCQLQMCCFSSPISNARRLRGRQYDPTDPPRSKCTILPSHPNLRLLLWRHTRASVPLPPPYLASSVKAAVLVYI</sequence>